<feature type="transmembrane region" description="Helical" evidence="11">
    <location>
        <begin position="6"/>
        <end position="26"/>
    </location>
</feature>
<evidence type="ECO:0000256" key="6">
    <source>
        <dbReference type="ARBA" id="ARBA00022692"/>
    </source>
</evidence>
<dbReference type="InterPro" id="IPR000620">
    <property type="entry name" value="EamA_dom"/>
</dbReference>
<organism evidence="13 14">
    <name type="scientific">Acinetobacter silvestris</name>
    <dbReference type="NCBI Taxonomy" id="1977882"/>
    <lineage>
        <taxon>Bacteria</taxon>
        <taxon>Pseudomonadati</taxon>
        <taxon>Pseudomonadota</taxon>
        <taxon>Gammaproteobacteria</taxon>
        <taxon>Moraxellales</taxon>
        <taxon>Moraxellaceae</taxon>
        <taxon>Acinetobacter</taxon>
    </lineage>
</organism>
<keyword evidence="4" id="KW-0997">Cell inner membrane</keyword>
<dbReference type="InterPro" id="IPR000390">
    <property type="entry name" value="Small_drug/metabolite_transptr"/>
</dbReference>
<evidence type="ECO:0000256" key="2">
    <source>
        <dbReference type="ARBA" id="ARBA00022475"/>
    </source>
</evidence>
<evidence type="ECO:0000256" key="1">
    <source>
        <dbReference type="ARBA" id="ARBA00004651"/>
    </source>
</evidence>
<evidence type="ECO:0000256" key="7">
    <source>
        <dbReference type="ARBA" id="ARBA00022985"/>
    </source>
</evidence>
<dbReference type="GO" id="GO:0009103">
    <property type="term" value="P:lipopolysaccharide biosynthetic process"/>
    <property type="evidence" value="ECO:0007669"/>
    <property type="project" value="UniProtKB-KW"/>
</dbReference>
<dbReference type="PANTHER" id="PTHR30561:SF9">
    <property type="entry name" value="4-AMINO-4-DEOXY-L-ARABINOSE-PHOSPHOUNDECAPRENOL FLIPPASE SUBUNIT ARNF-RELATED"/>
    <property type="match status" value="1"/>
</dbReference>
<evidence type="ECO:0000259" key="12">
    <source>
        <dbReference type="Pfam" id="PF00892"/>
    </source>
</evidence>
<dbReference type="AlphaFoldDB" id="A0A1Y3CR57"/>
<evidence type="ECO:0000256" key="4">
    <source>
        <dbReference type="ARBA" id="ARBA00022519"/>
    </source>
</evidence>
<keyword evidence="9" id="KW-0443">Lipid metabolism</keyword>
<protein>
    <recommendedName>
        <fullName evidence="12">EamA domain-containing protein</fullName>
    </recommendedName>
</protein>
<gene>
    <name evidence="13" type="ORF">B9T28_03245</name>
</gene>
<keyword evidence="7" id="KW-0448">Lipopolysaccharide biosynthesis</keyword>
<evidence type="ECO:0000256" key="10">
    <source>
        <dbReference type="ARBA" id="ARBA00023136"/>
    </source>
</evidence>
<sequence>MSPIVIGIWLLTICIDTFGQLAFKAAASENTEHDGWAHWRKMASRPWLWLGICCYIFEFVVWLAFLSLVPLSDGVMLGSINIVVIMLAGRLFFKEKLTKNRLIGVVLITLGVTIVGIGT</sequence>
<keyword evidence="3" id="KW-0444">Lipid biosynthesis</keyword>
<comment type="caution">
    <text evidence="13">The sequence shown here is derived from an EMBL/GenBank/DDBJ whole genome shotgun (WGS) entry which is preliminary data.</text>
</comment>
<feature type="transmembrane region" description="Helical" evidence="11">
    <location>
        <begin position="75"/>
        <end position="93"/>
    </location>
</feature>
<reference evidence="13 14" key="1">
    <citation type="submission" date="2017-04" db="EMBL/GenBank/DDBJ databases">
        <title>High diversity of culturable Acinetobacter species in natural soil and water ecosystems.</title>
        <authorList>
            <person name="Nemec A."/>
            <person name="Radolfova-Krizova L."/>
        </authorList>
    </citation>
    <scope>NUCLEOTIDE SEQUENCE [LARGE SCALE GENOMIC DNA]</scope>
    <source>
        <strain evidence="13 14">ANC 4999</strain>
    </source>
</reference>
<accession>A0A1Y3CR57</accession>
<dbReference type="Gene3D" id="1.10.3730.20">
    <property type="match status" value="1"/>
</dbReference>
<dbReference type="InterPro" id="IPR037185">
    <property type="entry name" value="EmrE-like"/>
</dbReference>
<comment type="subcellular location">
    <subcellularLocation>
        <location evidence="1">Cell membrane</location>
        <topology evidence="1">Multi-pass membrane protein</topology>
    </subcellularLocation>
</comment>
<keyword evidence="5" id="KW-0441">Lipid A biosynthesis</keyword>
<evidence type="ECO:0000256" key="3">
    <source>
        <dbReference type="ARBA" id="ARBA00022516"/>
    </source>
</evidence>
<keyword evidence="6 11" id="KW-0812">Transmembrane</keyword>
<name>A0A1Y3CR57_9GAMM</name>
<dbReference type="Pfam" id="PF00892">
    <property type="entry name" value="EamA"/>
    <property type="match status" value="1"/>
</dbReference>
<keyword evidence="10 11" id="KW-0472">Membrane</keyword>
<feature type="transmembrane region" description="Helical" evidence="11">
    <location>
        <begin position="47"/>
        <end position="69"/>
    </location>
</feature>
<keyword evidence="14" id="KW-1185">Reference proteome</keyword>
<dbReference type="Proteomes" id="UP000242765">
    <property type="component" value="Unassembled WGS sequence"/>
</dbReference>
<dbReference type="GO" id="GO:0005886">
    <property type="term" value="C:plasma membrane"/>
    <property type="evidence" value="ECO:0007669"/>
    <property type="project" value="UniProtKB-SubCell"/>
</dbReference>
<dbReference type="SUPFAM" id="SSF103481">
    <property type="entry name" value="Multidrug resistance efflux transporter EmrE"/>
    <property type="match status" value="1"/>
</dbReference>
<dbReference type="STRING" id="1977882.B9T28_03245"/>
<dbReference type="RefSeq" id="WP_086202494.1">
    <property type="nucleotide sequence ID" value="NZ_NEGB01000001.1"/>
</dbReference>
<evidence type="ECO:0000256" key="8">
    <source>
        <dbReference type="ARBA" id="ARBA00022989"/>
    </source>
</evidence>
<keyword evidence="8 11" id="KW-1133">Transmembrane helix</keyword>
<proteinExistence type="predicted"/>
<dbReference type="GO" id="GO:0022857">
    <property type="term" value="F:transmembrane transporter activity"/>
    <property type="evidence" value="ECO:0007669"/>
    <property type="project" value="InterPro"/>
</dbReference>
<evidence type="ECO:0000256" key="5">
    <source>
        <dbReference type="ARBA" id="ARBA00022556"/>
    </source>
</evidence>
<evidence type="ECO:0000256" key="9">
    <source>
        <dbReference type="ARBA" id="ARBA00023098"/>
    </source>
</evidence>
<feature type="transmembrane region" description="Helical" evidence="11">
    <location>
        <begin position="100"/>
        <end position="118"/>
    </location>
</feature>
<dbReference type="OrthoDB" id="8612348at2"/>
<dbReference type="EMBL" id="NEGB01000001">
    <property type="protein sequence ID" value="OTG67645.1"/>
    <property type="molecule type" value="Genomic_DNA"/>
</dbReference>
<evidence type="ECO:0000256" key="11">
    <source>
        <dbReference type="SAM" id="Phobius"/>
    </source>
</evidence>
<evidence type="ECO:0000313" key="13">
    <source>
        <dbReference type="EMBL" id="OTG67645.1"/>
    </source>
</evidence>
<dbReference type="GO" id="GO:0009245">
    <property type="term" value="P:lipid A biosynthetic process"/>
    <property type="evidence" value="ECO:0007669"/>
    <property type="project" value="UniProtKB-KW"/>
</dbReference>
<evidence type="ECO:0000313" key="14">
    <source>
        <dbReference type="Proteomes" id="UP000242765"/>
    </source>
</evidence>
<dbReference type="PANTHER" id="PTHR30561">
    <property type="entry name" value="SMR FAMILY PROTON-DEPENDENT DRUG EFFLUX TRANSPORTER SUGE"/>
    <property type="match status" value="1"/>
</dbReference>
<feature type="domain" description="EamA" evidence="12">
    <location>
        <begin position="36"/>
        <end position="115"/>
    </location>
</feature>
<keyword evidence="2" id="KW-1003">Cell membrane</keyword>